<dbReference type="KEGG" id="crq:GCK72_022683"/>
<evidence type="ECO:0000256" key="7">
    <source>
        <dbReference type="ARBA" id="ARBA00022722"/>
    </source>
</evidence>
<sequence length="342" mass="38463">MDLDDMDFYGDDEVWQERVPRVFRDRSCPFEMLTDENFRKRYRFTRYGFFEVLKFIESDLLSSGRSFALLPAQRLALTLQVLASNSFQISAGDTAGCAQSTVSRTIQNVCESIGKQINHFIVWPSSESMQKNQRLFKMLTNIPGICGAVDGTHVRIPAPSENEHLYVNRKSYHSINVGVACDYNLRFIWLSAKYGGSAHDSRVFRESALHNLLNSGRSTGILLADSAYRAEKFILKPILNPSSIAEKSYTDAVCKGRVKIENAIGCLKRQFHCLHSELRYSPKKAALLITACVCLRNAAIDLNEDAFEDDIPDDDVECEMDDSAPTAPGAATMNHVLLKYFS</sequence>
<keyword evidence="7" id="KW-0540">Nuclease</keyword>
<evidence type="ECO:0000256" key="1">
    <source>
        <dbReference type="ARBA" id="ARBA00001968"/>
    </source>
</evidence>
<feature type="domain" description="DDE Tnp4" evidence="13">
    <location>
        <begin position="149"/>
        <end position="297"/>
    </location>
</feature>
<proteinExistence type="inferred from homology"/>
<organism evidence="15 16">
    <name type="scientific">Caenorhabditis remanei</name>
    <name type="common">Caenorhabditis vulgaris</name>
    <dbReference type="NCBI Taxonomy" id="31234"/>
    <lineage>
        <taxon>Eukaryota</taxon>
        <taxon>Metazoa</taxon>
        <taxon>Ecdysozoa</taxon>
        <taxon>Nematoda</taxon>
        <taxon>Chromadorea</taxon>
        <taxon>Rhabditida</taxon>
        <taxon>Rhabditina</taxon>
        <taxon>Rhabditomorpha</taxon>
        <taxon>Rhabditoidea</taxon>
        <taxon>Rhabditidae</taxon>
        <taxon>Peloderinae</taxon>
        <taxon>Caenorhabditis</taxon>
    </lineage>
</organism>
<dbReference type="PANTHER" id="PTHR22930:SF289">
    <property type="entry name" value="DDE TNP4 DOMAIN-CONTAINING PROTEIN-RELATED"/>
    <property type="match status" value="1"/>
</dbReference>
<evidence type="ECO:0000313" key="16">
    <source>
        <dbReference type="Proteomes" id="UP000483820"/>
    </source>
</evidence>
<dbReference type="RefSeq" id="XP_053578554.1">
    <property type="nucleotide sequence ID" value="XM_053734988.1"/>
</dbReference>
<protein>
    <recommendedName>
        <fullName evidence="5">Putative nuclease HARBI1</fullName>
    </recommendedName>
    <alternativeName>
        <fullName evidence="11">Harbinger transposase-derived nuclease</fullName>
    </alternativeName>
</protein>
<dbReference type="CTD" id="78777527"/>
<dbReference type="GO" id="GO:0046872">
    <property type="term" value="F:metal ion binding"/>
    <property type="evidence" value="ECO:0007669"/>
    <property type="project" value="UniProtKB-KW"/>
</dbReference>
<dbReference type="AlphaFoldDB" id="A0A6A5FUV0"/>
<evidence type="ECO:0000256" key="8">
    <source>
        <dbReference type="ARBA" id="ARBA00022723"/>
    </source>
</evidence>
<dbReference type="GO" id="GO:0005634">
    <property type="term" value="C:nucleus"/>
    <property type="evidence" value="ECO:0007669"/>
    <property type="project" value="UniProtKB-SubCell"/>
</dbReference>
<comment type="function">
    <text evidence="12">Transposase-derived protein that may have nuclease activity. Does not have transposase activity.</text>
</comment>
<dbReference type="InterPro" id="IPR045249">
    <property type="entry name" value="HARBI1-like"/>
</dbReference>
<keyword evidence="6" id="KW-0963">Cytoplasm</keyword>
<dbReference type="InterPro" id="IPR027806">
    <property type="entry name" value="HARBI1_dom"/>
</dbReference>
<dbReference type="InterPro" id="IPR026103">
    <property type="entry name" value="HARBI1_animal"/>
</dbReference>
<name>A0A6A5FUV0_CAERE</name>
<evidence type="ECO:0000256" key="5">
    <source>
        <dbReference type="ARBA" id="ARBA00015519"/>
    </source>
</evidence>
<dbReference type="PRINTS" id="PR02086">
    <property type="entry name" value="PUTNUCHARBI1"/>
</dbReference>
<dbReference type="PANTHER" id="PTHR22930">
    <property type="match status" value="1"/>
</dbReference>
<evidence type="ECO:0000256" key="9">
    <source>
        <dbReference type="ARBA" id="ARBA00022801"/>
    </source>
</evidence>
<dbReference type="Proteomes" id="UP000483820">
    <property type="component" value="Chromosome X"/>
</dbReference>
<dbReference type="GO" id="GO:0005737">
    <property type="term" value="C:cytoplasm"/>
    <property type="evidence" value="ECO:0007669"/>
    <property type="project" value="UniProtKB-SubCell"/>
</dbReference>
<comment type="subcellular location">
    <subcellularLocation>
        <location evidence="3">Cytoplasm</location>
    </subcellularLocation>
    <subcellularLocation>
        <location evidence="2">Nucleus</location>
    </subcellularLocation>
</comment>
<evidence type="ECO:0000256" key="12">
    <source>
        <dbReference type="ARBA" id="ARBA00045850"/>
    </source>
</evidence>
<comment type="cofactor">
    <cofactor evidence="1">
        <name>a divalent metal cation</name>
        <dbReference type="ChEBI" id="CHEBI:60240"/>
    </cofactor>
</comment>
<dbReference type="GO" id="GO:0016787">
    <property type="term" value="F:hydrolase activity"/>
    <property type="evidence" value="ECO:0007669"/>
    <property type="project" value="UniProtKB-KW"/>
</dbReference>
<evidence type="ECO:0000313" key="15">
    <source>
        <dbReference type="EMBL" id="KAF1746239.1"/>
    </source>
</evidence>
<evidence type="ECO:0000256" key="6">
    <source>
        <dbReference type="ARBA" id="ARBA00022490"/>
    </source>
</evidence>
<keyword evidence="10" id="KW-0539">Nucleus</keyword>
<accession>A0A6A5FUV0</accession>
<keyword evidence="9" id="KW-0378">Hydrolase</keyword>
<evidence type="ECO:0000256" key="2">
    <source>
        <dbReference type="ARBA" id="ARBA00004123"/>
    </source>
</evidence>
<evidence type="ECO:0000256" key="11">
    <source>
        <dbReference type="ARBA" id="ARBA00030126"/>
    </source>
</evidence>
<dbReference type="EMBL" id="WUAV01000006">
    <property type="protein sequence ID" value="KAF1746230.1"/>
    <property type="molecule type" value="Genomic_DNA"/>
</dbReference>
<gene>
    <name evidence="14" type="ORF">GCK72_022683</name>
    <name evidence="15" type="ORF">GCK72_022692</name>
</gene>
<comment type="similarity">
    <text evidence="4">Belongs to the HARBI1 family.</text>
</comment>
<dbReference type="EMBL" id="WUAV01000006">
    <property type="protein sequence ID" value="KAF1746239.1"/>
    <property type="molecule type" value="Genomic_DNA"/>
</dbReference>
<evidence type="ECO:0000256" key="4">
    <source>
        <dbReference type="ARBA" id="ARBA00006958"/>
    </source>
</evidence>
<evidence type="ECO:0000256" key="10">
    <source>
        <dbReference type="ARBA" id="ARBA00023242"/>
    </source>
</evidence>
<reference evidence="15 16" key="1">
    <citation type="submission" date="2019-12" db="EMBL/GenBank/DDBJ databases">
        <title>Chromosome-level assembly of the Caenorhabditis remanei genome.</title>
        <authorList>
            <person name="Teterina A.A."/>
            <person name="Willis J.H."/>
            <person name="Phillips P.C."/>
        </authorList>
    </citation>
    <scope>NUCLEOTIDE SEQUENCE [LARGE SCALE GENOMIC DNA]</scope>
    <source>
        <strain evidence="15 16">PX506</strain>
        <tissue evidence="15">Whole organism</tissue>
    </source>
</reference>
<evidence type="ECO:0000256" key="3">
    <source>
        <dbReference type="ARBA" id="ARBA00004496"/>
    </source>
</evidence>
<evidence type="ECO:0000259" key="13">
    <source>
        <dbReference type="Pfam" id="PF13359"/>
    </source>
</evidence>
<evidence type="ECO:0000313" key="14">
    <source>
        <dbReference type="EMBL" id="KAF1746230.1"/>
    </source>
</evidence>
<dbReference type="Pfam" id="PF13359">
    <property type="entry name" value="DDE_Tnp_4"/>
    <property type="match status" value="1"/>
</dbReference>
<dbReference type="GeneID" id="78777527"/>
<comment type="caution">
    <text evidence="15">The sequence shown here is derived from an EMBL/GenBank/DDBJ whole genome shotgun (WGS) entry which is preliminary data.</text>
</comment>
<keyword evidence="8" id="KW-0479">Metal-binding</keyword>
<dbReference type="GO" id="GO:0004518">
    <property type="term" value="F:nuclease activity"/>
    <property type="evidence" value="ECO:0007669"/>
    <property type="project" value="UniProtKB-KW"/>
</dbReference>